<gene>
    <name evidence="3" type="ORF">MNB_SV-12-458</name>
</gene>
<dbReference type="AlphaFoldDB" id="A0A1W1BF63"/>
<protein>
    <submittedName>
        <fullName evidence="3">N-acetylmuramoyl-L-alanine amidase</fullName>
        <ecNumber evidence="3">3.5.1.28</ecNumber>
    </submittedName>
</protein>
<dbReference type="GO" id="GO:0030288">
    <property type="term" value="C:outer membrane-bounded periplasmic space"/>
    <property type="evidence" value="ECO:0007669"/>
    <property type="project" value="TreeGrafter"/>
</dbReference>
<dbReference type="SMART" id="SM00646">
    <property type="entry name" value="Ami_3"/>
    <property type="match status" value="1"/>
</dbReference>
<dbReference type="InterPro" id="IPR002508">
    <property type="entry name" value="MurNAc-LAA_cat"/>
</dbReference>
<evidence type="ECO:0000256" key="1">
    <source>
        <dbReference type="ARBA" id="ARBA00022801"/>
    </source>
</evidence>
<keyword evidence="1 3" id="KW-0378">Hydrolase</keyword>
<evidence type="ECO:0000259" key="2">
    <source>
        <dbReference type="SMART" id="SM00646"/>
    </source>
</evidence>
<sequence length="381" mass="42881">MESNIFNKKFILILIILFLSNRLVAGNYFSKSEISQGELRLYFNNDIERVTYFSIKCKDGTNKYVYDIHGGVLPSGKGISHHSYPNIESFRIAQNSSTKLRVVIKSKQKALDKHVYAGKVLVIPLTHGKEATIKGTTISNTTKQSYSSKKNRYIVVIDAGHGGKDNGASCCRGESNQREEKSIVLSVSQRLKKRLEELGYRVYMTRDSDVFVKLPKRTEFANNKKADIFISIHANAAPNKRQAKIFKGIEIYYLSPAQTKRAKDAAAKENSVMFHEKDYYTTNIMTSLITDEKLVESRKLGIDVSQNMLGTIRRNYGVLEGGGVKGANFWVLVGAQMPAILVEIGYISHPIEGKNLLDSYYQKLLVKGIAEGVEQYLNNKR</sequence>
<dbReference type="SUPFAM" id="SSF53187">
    <property type="entry name" value="Zn-dependent exopeptidases"/>
    <property type="match status" value="1"/>
</dbReference>
<organism evidence="3">
    <name type="scientific">hydrothermal vent metagenome</name>
    <dbReference type="NCBI Taxonomy" id="652676"/>
    <lineage>
        <taxon>unclassified sequences</taxon>
        <taxon>metagenomes</taxon>
        <taxon>ecological metagenomes</taxon>
    </lineage>
</organism>
<accession>A0A1W1BF63</accession>
<proteinExistence type="predicted"/>
<dbReference type="PANTHER" id="PTHR30404">
    <property type="entry name" value="N-ACETYLMURAMOYL-L-ALANINE AMIDASE"/>
    <property type="match status" value="1"/>
</dbReference>
<dbReference type="EMBL" id="FPHE01000029">
    <property type="protein sequence ID" value="SFV52129.1"/>
    <property type="molecule type" value="Genomic_DNA"/>
</dbReference>
<feature type="domain" description="MurNAc-LAA" evidence="2">
    <location>
        <begin position="218"/>
        <end position="374"/>
    </location>
</feature>
<dbReference type="Gene3D" id="3.40.630.40">
    <property type="entry name" value="Zn-dependent exopeptidases"/>
    <property type="match status" value="1"/>
</dbReference>
<dbReference type="FunFam" id="3.40.630.40:FF:000005">
    <property type="entry name" value="N-acetylmuramoyl-L-alanine amidase (AmiA)"/>
    <property type="match status" value="1"/>
</dbReference>
<dbReference type="InterPro" id="IPR050695">
    <property type="entry name" value="N-acetylmuramoyl_amidase_3"/>
</dbReference>
<dbReference type="GO" id="GO:0009253">
    <property type="term" value="P:peptidoglycan catabolic process"/>
    <property type="evidence" value="ECO:0007669"/>
    <property type="project" value="InterPro"/>
</dbReference>
<name>A0A1W1BF63_9ZZZZ</name>
<dbReference type="Pfam" id="PF01520">
    <property type="entry name" value="Amidase_3"/>
    <property type="match status" value="1"/>
</dbReference>
<reference evidence="3" key="1">
    <citation type="submission" date="2016-10" db="EMBL/GenBank/DDBJ databases">
        <authorList>
            <person name="de Groot N.N."/>
        </authorList>
    </citation>
    <scope>NUCLEOTIDE SEQUENCE</scope>
</reference>
<dbReference type="GO" id="GO:0008745">
    <property type="term" value="F:N-acetylmuramoyl-L-alanine amidase activity"/>
    <property type="evidence" value="ECO:0007669"/>
    <property type="project" value="UniProtKB-EC"/>
</dbReference>
<dbReference type="CDD" id="cd02696">
    <property type="entry name" value="MurNAc-LAA"/>
    <property type="match status" value="1"/>
</dbReference>
<evidence type="ECO:0000313" key="3">
    <source>
        <dbReference type="EMBL" id="SFV52129.1"/>
    </source>
</evidence>
<dbReference type="PANTHER" id="PTHR30404:SF0">
    <property type="entry name" value="N-ACETYLMURAMOYL-L-ALANINE AMIDASE AMIC"/>
    <property type="match status" value="1"/>
</dbReference>
<dbReference type="EC" id="3.5.1.28" evidence="3"/>